<reference evidence="2 3" key="1">
    <citation type="submission" date="2023-11" db="EMBL/GenBank/DDBJ databases">
        <title>Halocaridina rubra genome assembly.</title>
        <authorList>
            <person name="Smith C."/>
        </authorList>
    </citation>
    <scope>NUCLEOTIDE SEQUENCE [LARGE SCALE GENOMIC DNA]</scope>
    <source>
        <strain evidence="2">EP-1</strain>
        <tissue evidence="2">Whole</tissue>
    </source>
</reference>
<accession>A0AAN8WJ84</accession>
<dbReference type="Pfam" id="PF13718">
    <property type="entry name" value="GNAT_acetyltr_2"/>
    <property type="match status" value="1"/>
</dbReference>
<dbReference type="EMBL" id="JAXCGZ010021833">
    <property type="protein sequence ID" value="KAK7043281.1"/>
    <property type="molecule type" value="Genomic_DNA"/>
</dbReference>
<dbReference type="InterPro" id="IPR000182">
    <property type="entry name" value="GNAT_dom"/>
</dbReference>
<dbReference type="AlphaFoldDB" id="A0AAN8WJ84"/>
<feature type="non-terminal residue" evidence="2">
    <location>
        <position position="139"/>
    </location>
</feature>
<dbReference type="Proteomes" id="UP001381693">
    <property type="component" value="Unassembled WGS sequence"/>
</dbReference>
<evidence type="ECO:0000313" key="2">
    <source>
        <dbReference type="EMBL" id="KAK7043281.1"/>
    </source>
</evidence>
<dbReference type="PANTHER" id="PTHR10925">
    <property type="entry name" value="N-ACETYLTRANSFERASE 10"/>
    <property type="match status" value="1"/>
</dbReference>
<evidence type="ECO:0000259" key="1">
    <source>
        <dbReference type="Pfam" id="PF13718"/>
    </source>
</evidence>
<evidence type="ECO:0000313" key="3">
    <source>
        <dbReference type="Proteomes" id="UP001381693"/>
    </source>
</evidence>
<proteinExistence type="predicted"/>
<dbReference type="InterPro" id="IPR032672">
    <property type="entry name" value="TmcA/NAT10/Kre33"/>
</dbReference>
<dbReference type="GO" id="GO:1904812">
    <property type="term" value="P:rRNA acetylation involved in maturation of SSU-rRNA"/>
    <property type="evidence" value="ECO:0007669"/>
    <property type="project" value="TreeGrafter"/>
</dbReference>
<protein>
    <submittedName>
        <fullName evidence="2">N-acetyltransferase 10</fullName>
    </submittedName>
</protein>
<sequence length="139" mass="15895">MKKGYGSRALSLLEAYYTESSAHADYIDGSVRESTLLNLVQDDQVGLLEENIKPNPQSTPLLQALDERTAEPLHYLAVSYGAIQELLTFWKRNGFTPVYMRYLISLILCKKYFVVTAAKRQRSRICVLRPRVRGPPWSE</sequence>
<dbReference type="GO" id="GO:0030686">
    <property type="term" value="C:90S preribosome"/>
    <property type="evidence" value="ECO:0007669"/>
    <property type="project" value="TreeGrafter"/>
</dbReference>
<dbReference type="Gene3D" id="3.40.630.30">
    <property type="match status" value="1"/>
</dbReference>
<dbReference type="PANTHER" id="PTHR10925:SF5">
    <property type="entry name" value="RNA CYTIDINE ACETYLTRANSFERASE"/>
    <property type="match status" value="1"/>
</dbReference>
<keyword evidence="3" id="KW-1185">Reference proteome</keyword>
<dbReference type="GO" id="GO:0000049">
    <property type="term" value="F:tRNA binding"/>
    <property type="evidence" value="ECO:0007669"/>
    <property type="project" value="TreeGrafter"/>
</dbReference>
<organism evidence="2 3">
    <name type="scientific">Halocaridina rubra</name>
    <name type="common">Hawaiian red shrimp</name>
    <dbReference type="NCBI Taxonomy" id="373956"/>
    <lineage>
        <taxon>Eukaryota</taxon>
        <taxon>Metazoa</taxon>
        <taxon>Ecdysozoa</taxon>
        <taxon>Arthropoda</taxon>
        <taxon>Crustacea</taxon>
        <taxon>Multicrustacea</taxon>
        <taxon>Malacostraca</taxon>
        <taxon>Eumalacostraca</taxon>
        <taxon>Eucarida</taxon>
        <taxon>Decapoda</taxon>
        <taxon>Pleocyemata</taxon>
        <taxon>Caridea</taxon>
        <taxon>Atyoidea</taxon>
        <taxon>Atyidae</taxon>
        <taxon>Halocaridina</taxon>
    </lineage>
</organism>
<name>A0AAN8WJ84_HALRR</name>
<dbReference type="GO" id="GO:1990883">
    <property type="term" value="F:18S rRNA cytidine N-acetyltransferase activity"/>
    <property type="evidence" value="ECO:0007669"/>
    <property type="project" value="TreeGrafter"/>
</dbReference>
<feature type="domain" description="N-acetyltransferase" evidence="1">
    <location>
        <begin position="2"/>
        <end position="102"/>
    </location>
</feature>
<dbReference type="GO" id="GO:0005730">
    <property type="term" value="C:nucleolus"/>
    <property type="evidence" value="ECO:0007669"/>
    <property type="project" value="TreeGrafter"/>
</dbReference>
<gene>
    <name evidence="2" type="primary">NAT10_3</name>
    <name evidence="2" type="ORF">SK128_014823</name>
</gene>
<comment type="caution">
    <text evidence="2">The sequence shown here is derived from an EMBL/GenBank/DDBJ whole genome shotgun (WGS) entry which is preliminary data.</text>
</comment>